<evidence type="ECO:0000256" key="12">
    <source>
        <dbReference type="SAM" id="Phobius"/>
    </source>
</evidence>
<dbReference type="Gene3D" id="3.30.200.20">
    <property type="entry name" value="Phosphorylase Kinase, domain 1"/>
    <property type="match status" value="1"/>
</dbReference>
<dbReference type="SMART" id="SM00231">
    <property type="entry name" value="FA58C"/>
    <property type="match status" value="1"/>
</dbReference>
<name>A0A7R9QP62_9ACAR</name>
<dbReference type="PROSITE" id="PS50011">
    <property type="entry name" value="PROTEIN_KINASE_DOM"/>
    <property type="match status" value="1"/>
</dbReference>
<feature type="domain" description="Protein kinase" evidence="13">
    <location>
        <begin position="532"/>
        <end position="630"/>
    </location>
</feature>
<dbReference type="PANTHER" id="PTHR24543:SF291">
    <property type="entry name" value="SMOKE ALARM, ISOFORM D"/>
    <property type="match status" value="1"/>
</dbReference>
<dbReference type="CDD" id="cd00057">
    <property type="entry name" value="FA58C"/>
    <property type="match status" value="1"/>
</dbReference>
<keyword evidence="5" id="KW-0547">Nucleotide-binding</keyword>
<keyword evidence="16" id="KW-1185">Reference proteome</keyword>
<dbReference type="SUPFAM" id="SSF56112">
    <property type="entry name" value="Protein kinase-like (PK-like)"/>
    <property type="match status" value="1"/>
</dbReference>
<evidence type="ECO:0000256" key="10">
    <source>
        <dbReference type="ARBA" id="ARBA00023170"/>
    </source>
</evidence>
<dbReference type="Pfam" id="PF21114">
    <property type="entry name" value="DDR1-2_DS-like"/>
    <property type="match status" value="1"/>
</dbReference>
<keyword evidence="8 12" id="KW-0472">Membrane</keyword>
<gene>
    <name evidence="15" type="ORF">ONB1V03_LOCUS9941</name>
</gene>
<keyword evidence="9" id="KW-1015">Disulfide bond</keyword>
<evidence type="ECO:0000259" key="13">
    <source>
        <dbReference type="PROSITE" id="PS50011"/>
    </source>
</evidence>
<dbReference type="SUPFAM" id="SSF49785">
    <property type="entry name" value="Galactose-binding domain-like"/>
    <property type="match status" value="1"/>
</dbReference>
<keyword evidence="11" id="KW-0325">Glycoprotein</keyword>
<evidence type="ECO:0000313" key="16">
    <source>
        <dbReference type="Proteomes" id="UP000728032"/>
    </source>
</evidence>
<organism evidence="15">
    <name type="scientific">Oppiella nova</name>
    <dbReference type="NCBI Taxonomy" id="334625"/>
    <lineage>
        <taxon>Eukaryota</taxon>
        <taxon>Metazoa</taxon>
        <taxon>Ecdysozoa</taxon>
        <taxon>Arthropoda</taxon>
        <taxon>Chelicerata</taxon>
        <taxon>Arachnida</taxon>
        <taxon>Acari</taxon>
        <taxon>Acariformes</taxon>
        <taxon>Sarcoptiformes</taxon>
        <taxon>Oribatida</taxon>
        <taxon>Brachypylina</taxon>
        <taxon>Oppioidea</taxon>
        <taxon>Oppiidae</taxon>
        <taxon>Oppiella</taxon>
    </lineage>
</organism>
<protein>
    <submittedName>
        <fullName evidence="15">Uncharacterized protein</fullName>
    </submittedName>
</protein>
<dbReference type="Gene3D" id="2.60.120.260">
    <property type="entry name" value="Galactose-binding domain-like"/>
    <property type="match status" value="1"/>
</dbReference>
<dbReference type="OrthoDB" id="6496480at2759"/>
<dbReference type="Gene3D" id="2.60.120.1190">
    <property type="match status" value="1"/>
</dbReference>
<evidence type="ECO:0000256" key="11">
    <source>
        <dbReference type="ARBA" id="ARBA00023180"/>
    </source>
</evidence>
<sequence length="630" mass="71327">YISIYRFNLDKSGGAWCPHAQLSADTSGHEWIEVSLGDRHVVTGVATQGRYGNGYGVEFVEEYWIEYSRDNGTTWIRWKSTEGNHLLEGNVDTLNAVEHELDVPIVGANRIRLYPYSKHLRTVCLRFELYGCPYDGPVAYSMPNGVKGSRFGDLMDTTYDGLITDGGHLSGGVGQLVDGIKGLDNYKINKAFEWIGWQNSNKSVEIVFDFESVHNFTTTSINCHNSFTRDVRVFSSALIWFSIDGVKWSNVPIKYSYQSDHTLERPRDVIIHLQYRIGRYVKMSFRFGAQWLHISEIAFDSQSLVNSTANITQLFDFDDNLGLISNLSVNNNSLSPMATQDFDQTTMKYSLLIITLVTLSVVVLMVVSSFMMRAYQTRKGNVFREISDTDLESENQTVTMKDIPKITTPQTLLYCEPKDMSPTEEEAEYAVPDVIIANGKTKSLSMPTSKSIKTNPRYYASSEIIKPKHTTSDNKYPKQVLNHYESANYSSQQTPLLTTFMANNQNTSHYHTRNGSSLDGSHQIKIYSENDVFVFEKIGNSKFGDVLLAKMNDTYRKTSDTVVVKALNQPHLKQEFIDELKLLCQLSQNCDKFAKLYGVLDTTECFAMLSEPGDCDLNEFLRECDPSVIT</sequence>
<comment type="subcellular location">
    <subcellularLocation>
        <location evidence="1">Cell membrane</location>
        <topology evidence="1">Single-pass type I membrane protein</topology>
    </subcellularLocation>
</comment>
<dbReference type="PANTHER" id="PTHR24543">
    <property type="entry name" value="MULTICOPPER OXIDASE-RELATED"/>
    <property type="match status" value="1"/>
</dbReference>
<dbReference type="InterPro" id="IPR008979">
    <property type="entry name" value="Galactose-bd-like_sf"/>
</dbReference>
<dbReference type="PROSITE" id="PS01285">
    <property type="entry name" value="FA58C_1"/>
    <property type="match status" value="1"/>
</dbReference>
<dbReference type="PROSITE" id="PS50022">
    <property type="entry name" value="FA58C_3"/>
    <property type="match status" value="1"/>
</dbReference>
<dbReference type="InterPro" id="IPR011009">
    <property type="entry name" value="Kinase-like_dom_sf"/>
</dbReference>
<keyword evidence="2" id="KW-1003">Cell membrane</keyword>
<dbReference type="GO" id="GO:0004672">
    <property type="term" value="F:protein kinase activity"/>
    <property type="evidence" value="ECO:0007669"/>
    <property type="project" value="InterPro"/>
</dbReference>
<evidence type="ECO:0000256" key="3">
    <source>
        <dbReference type="ARBA" id="ARBA00022692"/>
    </source>
</evidence>
<keyword evidence="3 12" id="KW-0812">Transmembrane</keyword>
<evidence type="ECO:0000256" key="2">
    <source>
        <dbReference type="ARBA" id="ARBA00022475"/>
    </source>
</evidence>
<evidence type="ECO:0000256" key="9">
    <source>
        <dbReference type="ARBA" id="ARBA00023157"/>
    </source>
</evidence>
<reference evidence="15" key="1">
    <citation type="submission" date="2020-11" db="EMBL/GenBank/DDBJ databases">
        <authorList>
            <person name="Tran Van P."/>
        </authorList>
    </citation>
    <scope>NUCLEOTIDE SEQUENCE</scope>
</reference>
<keyword evidence="10" id="KW-0675">Receptor</keyword>
<feature type="domain" description="F5/8 type C" evidence="14">
    <location>
        <begin position="1"/>
        <end position="132"/>
    </location>
</feature>
<dbReference type="PROSITE" id="PS01286">
    <property type="entry name" value="FA58C_2"/>
    <property type="match status" value="1"/>
</dbReference>
<dbReference type="Pfam" id="PF07714">
    <property type="entry name" value="PK_Tyr_Ser-Thr"/>
    <property type="match status" value="1"/>
</dbReference>
<evidence type="ECO:0000256" key="7">
    <source>
        <dbReference type="ARBA" id="ARBA00022989"/>
    </source>
</evidence>
<proteinExistence type="predicted"/>
<evidence type="ECO:0000256" key="6">
    <source>
        <dbReference type="ARBA" id="ARBA00022840"/>
    </source>
</evidence>
<dbReference type="Proteomes" id="UP000728032">
    <property type="component" value="Unassembled WGS sequence"/>
</dbReference>
<keyword evidence="6" id="KW-0067">ATP-binding</keyword>
<evidence type="ECO:0000256" key="5">
    <source>
        <dbReference type="ARBA" id="ARBA00022741"/>
    </source>
</evidence>
<dbReference type="AlphaFoldDB" id="A0A7R9QP62"/>
<dbReference type="InterPro" id="IPR001245">
    <property type="entry name" value="Ser-Thr/Tyr_kinase_cat_dom"/>
</dbReference>
<keyword evidence="4" id="KW-0732">Signal</keyword>
<dbReference type="InterPro" id="IPR000719">
    <property type="entry name" value="Prot_kinase_dom"/>
</dbReference>
<evidence type="ECO:0000259" key="14">
    <source>
        <dbReference type="PROSITE" id="PS50022"/>
    </source>
</evidence>
<accession>A0A7R9QP62</accession>
<dbReference type="EMBL" id="CAJPVJ010006485">
    <property type="protein sequence ID" value="CAG2170471.1"/>
    <property type="molecule type" value="Genomic_DNA"/>
</dbReference>
<feature type="transmembrane region" description="Helical" evidence="12">
    <location>
        <begin position="349"/>
        <end position="371"/>
    </location>
</feature>
<evidence type="ECO:0000256" key="4">
    <source>
        <dbReference type="ARBA" id="ARBA00022729"/>
    </source>
</evidence>
<evidence type="ECO:0000313" key="15">
    <source>
        <dbReference type="EMBL" id="CAD7653284.1"/>
    </source>
</evidence>
<dbReference type="EMBL" id="OC921310">
    <property type="protein sequence ID" value="CAD7653284.1"/>
    <property type="molecule type" value="Genomic_DNA"/>
</dbReference>
<dbReference type="InterPro" id="IPR048525">
    <property type="entry name" value="DDR1-2_DS-like"/>
</dbReference>
<dbReference type="GO" id="GO:0005524">
    <property type="term" value="F:ATP binding"/>
    <property type="evidence" value="ECO:0007669"/>
    <property type="project" value="UniProtKB-KW"/>
</dbReference>
<dbReference type="GO" id="GO:0005886">
    <property type="term" value="C:plasma membrane"/>
    <property type="evidence" value="ECO:0007669"/>
    <property type="project" value="UniProtKB-SubCell"/>
</dbReference>
<evidence type="ECO:0000256" key="1">
    <source>
        <dbReference type="ARBA" id="ARBA00004251"/>
    </source>
</evidence>
<evidence type="ECO:0000256" key="8">
    <source>
        <dbReference type="ARBA" id="ARBA00023136"/>
    </source>
</evidence>
<dbReference type="Pfam" id="PF00754">
    <property type="entry name" value="F5_F8_type_C"/>
    <property type="match status" value="1"/>
</dbReference>
<keyword evidence="7 12" id="KW-1133">Transmembrane helix</keyword>
<feature type="non-terminal residue" evidence="15">
    <location>
        <position position="1"/>
    </location>
</feature>
<dbReference type="InterPro" id="IPR000421">
    <property type="entry name" value="FA58C"/>
</dbReference>